<dbReference type="InterPro" id="IPR023031">
    <property type="entry name" value="OPRT"/>
</dbReference>
<protein>
    <recommendedName>
        <fullName evidence="5 9">Orotate phosphoribosyltransferase</fullName>
        <shortName evidence="9">OPRT</shortName>
        <shortName evidence="9">OPRTase</shortName>
        <ecNumber evidence="5 9">2.4.2.10</ecNumber>
    </recommendedName>
</protein>
<comment type="function">
    <text evidence="1 9">Catalyzes the transfer of a ribosyl phosphate group from 5-phosphoribose 1-diphosphate to orotate, leading to the formation of orotidine monophosphate (OMP).</text>
</comment>
<evidence type="ECO:0000256" key="9">
    <source>
        <dbReference type="HAMAP-Rule" id="MF_01208"/>
    </source>
</evidence>
<feature type="binding site" description="in other chain" evidence="9">
    <location>
        <begin position="71"/>
        <end position="72"/>
    </location>
    <ligand>
        <name>5-phospho-alpha-D-ribose 1-diphosphate</name>
        <dbReference type="ChEBI" id="CHEBI:58017"/>
        <note>ligand shared between dimeric partners</note>
    </ligand>
</feature>
<dbReference type="GO" id="GO:0006207">
    <property type="term" value="P:'de novo' pyrimidine nucleobase biosynthetic process"/>
    <property type="evidence" value="ECO:0007669"/>
    <property type="project" value="TreeGrafter"/>
</dbReference>
<feature type="binding site" evidence="9">
    <location>
        <position position="129"/>
    </location>
    <ligand>
        <name>orotate</name>
        <dbReference type="ChEBI" id="CHEBI:30839"/>
    </ligand>
</feature>
<evidence type="ECO:0000256" key="5">
    <source>
        <dbReference type="ARBA" id="ARBA00011971"/>
    </source>
</evidence>
<keyword evidence="9" id="KW-0460">Magnesium</keyword>
<dbReference type="PANTHER" id="PTHR46683:SF1">
    <property type="entry name" value="OROTATE PHOSPHORIBOSYLTRANSFERASE 1-RELATED"/>
    <property type="match status" value="1"/>
</dbReference>
<reference evidence="11 12" key="1">
    <citation type="journal article" date="2019" name="Gut">
        <title>Antibiotics-induced monodominance of a novel gut bacterial order.</title>
        <authorList>
            <person name="Hildebrand F."/>
            <person name="Moitinho-Silva L."/>
            <person name="Blasche S."/>
            <person name="Jahn M.T."/>
            <person name="Gossmann T.I."/>
            <person name="Heuerta-Cepas J."/>
            <person name="Hercog R."/>
            <person name="Luetge M."/>
            <person name="Bahram M."/>
            <person name="Pryszlak A."/>
            <person name="Alves R.J."/>
            <person name="Waszak S.M."/>
            <person name="Zhu A."/>
            <person name="Ye L."/>
            <person name="Costea P.I."/>
            <person name="Aalvink S."/>
            <person name="Belzer C."/>
            <person name="Forslund S.K."/>
            <person name="Sunagawa S."/>
            <person name="Hentschel U."/>
            <person name="Merten C."/>
            <person name="Patil K.R."/>
            <person name="Benes V."/>
            <person name="Bork P."/>
        </authorList>
    </citation>
    <scope>NUCLEOTIDE SEQUENCE [LARGE SCALE GENOMIC DNA]</scope>
    <source>
        <strain evidence="11 12">HDS1380</strain>
    </source>
</reference>
<comment type="pathway">
    <text evidence="2 9">Pyrimidine metabolism; UMP biosynthesis via de novo pathway; UMP from orotate: step 1/2.</text>
</comment>
<dbReference type="HAMAP" id="MF_01208">
    <property type="entry name" value="PyrE"/>
    <property type="match status" value="1"/>
</dbReference>
<evidence type="ECO:0000256" key="8">
    <source>
        <dbReference type="ARBA" id="ARBA00022975"/>
    </source>
</evidence>
<comment type="similarity">
    <text evidence="3 9">Belongs to the purine/pyrimidine phosphoribosyltransferase family. PyrE subfamily.</text>
</comment>
<dbReference type="InterPro" id="IPR029057">
    <property type="entry name" value="PRTase-like"/>
</dbReference>
<name>A0A4Q2K5Q4_9FIRM</name>
<dbReference type="OrthoDB" id="9802134at2"/>
<evidence type="ECO:0000256" key="6">
    <source>
        <dbReference type="ARBA" id="ARBA00022676"/>
    </source>
</evidence>
<feature type="binding site" description="in other chain" evidence="9">
    <location>
        <position position="99"/>
    </location>
    <ligand>
        <name>5-phospho-alpha-D-ribose 1-diphosphate</name>
        <dbReference type="ChEBI" id="CHEBI:58017"/>
        <note>ligand shared between dimeric partners</note>
    </ligand>
</feature>
<dbReference type="NCBIfam" id="TIGR00336">
    <property type="entry name" value="pyrE"/>
    <property type="match status" value="1"/>
</dbReference>
<evidence type="ECO:0000256" key="1">
    <source>
        <dbReference type="ARBA" id="ARBA00003769"/>
    </source>
</evidence>
<comment type="cofactor">
    <cofactor evidence="9">
        <name>Mg(2+)</name>
        <dbReference type="ChEBI" id="CHEBI:18420"/>
    </cofactor>
</comment>
<evidence type="ECO:0000256" key="4">
    <source>
        <dbReference type="ARBA" id="ARBA00011738"/>
    </source>
</evidence>
<evidence type="ECO:0000256" key="3">
    <source>
        <dbReference type="ARBA" id="ARBA00006340"/>
    </source>
</evidence>
<evidence type="ECO:0000256" key="7">
    <source>
        <dbReference type="ARBA" id="ARBA00022679"/>
    </source>
</evidence>
<feature type="binding site" description="in other chain" evidence="9">
    <location>
        <begin position="125"/>
        <end position="133"/>
    </location>
    <ligand>
        <name>5-phospho-alpha-D-ribose 1-diphosphate</name>
        <dbReference type="ChEBI" id="CHEBI:58017"/>
        <note>ligand shared between dimeric partners</note>
    </ligand>
</feature>
<dbReference type="InterPro" id="IPR000836">
    <property type="entry name" value="PRTase_dom"/>
</dbReference>
<keyword evidence="6 9" id="KW-0328">Glycosyltransferase</keyword>
<dbReference type="EC" id="2.4.2.10" evidence="5 9"/>
<evidence type="ECO:0000313" key="11">
    <source>
        <dbReference type="EMBL" id="RXZ58222.1"/>
    </source>
</evidence>
<comment type="caution">
    <text evidence="11">The sequence shown here is derived from an EMBL/GenBank/DDBJ whole genome shotgun (WGS) entry which is preliminary data.</text>
</comment>
<sequence>MTYKQQFIQFLAECGVLKFGTFKLKSGRIAPYFLNSGEYKTGAQLKKLGEFYADCMHENGLQADTLFGPAYKGVPLALSAALALYEKYGQNVNFCFDRKEVKDHGEGGMFVGKQPEDGEKIVVIEDVMTSGKALKEVLPKLQGAAKVNVAGMVITVDRMEKGLGSERSAVQEAYLEHGVKVYSIVNILDILQAIEEGVIEGKEHVSAIRGYLKEYGAQY</sequence>
<dbReference type="RefSeq" id="WP_129226512.1">
    <property type="nucleotide sequence ID" value="NZ_SDOZ01000003.1"/>
</dbReference>
<evidence type="ECO:0000256" key="2">
    <source>
        <dbReference type="ARBA" id="ARBA00004889"/>
    </source>
</evidence>
<dbReference type="InterPro" id="IPR004467">
    <property type="entry name" value="Or_phspho_trans_dom"/>
</dbReference>
<dbReference type="CDD" id="cd06223">
    <property type="entry name" value="PRTases_typeI"/>
    <property type="match status" value="1"/>
</dbReference>
<dbReference type="Pfam" id="PF00156">
    <property type="entry name" value="Pribosyltran"/>
    <property type="match status" value="1"/>
</dbReference>
<keyword evidence="12" id="KW-1185">Reference proteome</keyword>
<comment type="catalytic activity">
    <reaction evidence="9">
        <text>orotidine 5'-phosphate + diphosphate = orotate + 5-phospho-alpha-D-ribose 1-diphosphate</text>
        <dbReference type="Rhea" id="RHEA:10380"/>
        <dbReference type="ChEBI" id="CHEBI:30839"/>
        <dbReference type="ChEBI" id="CHEBI:33019"/>
        <dbReference type="ChEBI" id="CHEBI:57538"/>
        <dbReference type="ChEBI" id="CHEBI:58017"/>
        <dbReference type="EC" id="2.4.2.10"/>
    </reaction>
</comment>
<feature type="binding site" evidence="9">
    <location>
        <position position="158"/>
    </location>
    <ligand>
        <name>orotate</name>
        <dbReference type="ChEBI" id="CHEBI:30839"/>
    </ligand>
</feature>
<feature type="domain" description="Phosphoribosyltransferase" evidence="10">
    <location>
        <begin position="38"/>
        <end position="163"/>
    </location>
</feature>
<comment type="subunit">
    <text evidence="4 9">Homodimer.</text>
</comment>
<keyword evidence="7 9" id="KW-0808">Transferase</keyword>
<keyword evidence="8 9" id="KW-0665">Pyrimidine biosynthesis</keyword>
<accession>A0A4Q2K5Q4</accession>
<feature type="binding site" evidence="9">
    <location>
        <position position="104"/>
    </location>
    <ligand>
        <name>5-phospho-alpha-D-ribose 1-diphosphate</name>
        <dbReference type="ChEBI" id="CHEBI:58017"/>
        <note>ligand shared between dimeric partners</note>
    </ligand>
</feature>
<dbReference type="Proteomes" id="UP000291269">
    <property type="component" value="Unassembled WGS sequence"/>
</dbReference>
<evidence type="ECO:0000259" key="10">
    <source>
        <dbReference type="Pfam" id="PF00156"/>
    </source>
</evidence>
<feature type="binding site" evidence="9">
    <location>
        <position position="102"/>
    </location>
    <ligand>
        <name>5-phospho-alpha-D-ribose 1-diphosphate</name>
        <dbReference type="ChEBI" id="CHEBI:58017"/>
        <note>ligand shared between dimeric partners</note>
    </ligand>
</feature>
<comment type="caution">
    <text evidence="9">Lacks conserved residue(s) required for the propagation of feature annotation.</text>
</comment>
<evidence type="ECO:0000313" key="12">
    <source>
        <dbReference type="Proteomes" id="UP000291269"/>
    </source>
</evidence>
<dbReference type="AlphaFoldDB" id="A0A4Q2K5Q4"/>
<organism evidence="11 12">
    <name type="scientific">Candidatus Borkfalkia ceftriaxoniphila</name>
    <dbReference type="NCBI Taxonomy" id="2508949"/>
    <lineage>
        <taxon>Bacteria</taxon>
        <taxon>Bacillati</taxon>
        <taxon>Bacillota</taxon>
        <taxon>Clostridia</taxon>
        <taxon>Christensenellales</taxon>
        <taxon>Christensenellaceae</taxon>
        <taxon>Candidatus Borkfalkia</taxon>
    </lineage>
</organism>
<dbReference type="GO" id="GO:0044205">
    <property type="term" value="P:'de novo' UMP biosynthetic process"/>
    <property type="evidence" value="ECO:0007669"/>
    <property type="project" value="UniProtKB-UniRule"/>
</dbReference>
<dbReference type="GO" id="GO:0004588">
    <property type="term" value="F:orotate phosphoribosyltransferase activity"/>
    <property type="evidence" value="ECO:0007669"/>
    <property type="project" value="UniProtKB-UniRule"/>
</dbReference>
<gene>
    <name evidence="9" type="primary">pyrE</name>
    <name evidence="11" type="ORF">ESZ91_09185</name>
</gene>
<dbReference type="UniPathway" id="UPA00070">
    <property type="reaction ID" value="UER00119"/>
</dbReference>
<feature type="binding site" evidence="9">
    <location>
        <position position="98"/>
    </location>
    <ligand>
        <name>5-phospho-alpha-D-ribose 1-diphosphate</name>
        <dbReference type="ChEBI" id="CHEBI:58017"/>
        <note>ligand shared between dimeric partners</note>
    </ligand>
</feature>
<proteinExistence type="inferred from homology"/>
<dbReference type="Gene3D" id="3.40.50.2020">
    <property type="match status" value="1"/>
</dbReference>
<dbReference type="EMBL" id="SDOZ01000003">
    <property type="protein sequence ID" value="RXZ58222.1"/>
    <property type="molecule type" value="Genomic_DNA"/>
</dbReference>
<feature type="binding site" description="in other chain" evidence="9">
    <location>
        <position position="25"/>
    </location>
    <ligand>
        <name>5-phospho-alpha-D-ribose 1-diphosphate</name>
        <dbReference type="ChEBI" id="CHEBI:58017"/>
        <note>ligand shared between dimeric partners</note>
    </ligand>
</feature>
<dbReference type="GO" id="GO:0000287">
    <property type="term" value="F:magnesium ion binding"/>
    <property type="evidence" value="ECO:0007669"/>
    <property type="project" value="UniProtKB-UniRule"/>
</dbReference>
<dbReference type="PANTHER" id="PTHR46683">
    <property type="entry name" value="OROTATE PHOSPHORIBOSYLTRANSFERASE 1-RELATED"/>
    <property type="match status" value="1"/>
</dbReference>
<dbReference type="SUPFAM" id="SSF53271">
    <property type="entry name" value="PRTase-like"/>
    <property type="match status" value="1"/>
</dbReference>
<dbReference type="GO" id="GO:0005737">
    <property type="term" value="C:cytoplasm"/>
    <property type="evidence" value="ECO:0007669"/>
    <property type="project" value="TreeGrafter"/>
</dbReference>
<dbReference type="GO" id="GO:0046132">
    <property type="term" value="P:pyrimidine ribonucleoside biosynthetic process"/>
    <property type="evidence" value="ECO:0007669"/>
    <property type="project" value="TreeGrafter"/>
</dbReference>